<feature type="compositionally biased region" description="Basic and acidic residues" evidence="1">
    <location>
        <begin position="348"/>
        <end position="364"/>
    </location>
</feature>
<dbReference type="Proteomes" id="UP001165289">
    <property type="component" value="Unassembled WGS sequence"/>
</dbReference>
<dbReference type="SUPFAM" id="SSF47769">
    <property type="entry name" value="SAM/Pointed domain"/>
    <property type="match status" value="1"/>
</dbReference>
<dbReference type="AlphaFoldDB" id="A0AAV7KK63"/>
<evidence type="ECO:0008006" key="4">
    <source>
        <dbReference type="Google" id="ProtNLM"/>
    </source>
</evidence>
<evidence type="ECO:0000313" key="2">
    <source>
        <dbReference type="EMBL" id="KAI6661619.1"/>
    </source>
</evidence>
<dbReference type="EMBL" id="JAKMXF010000011">
    <property type="protein sequence ID" value="KAI6661619.1"/>
    <property type="molecule type" value="Genomic_DNA"/>
</dbReference>
<feature type="compositionally biased region" description="Polar residues" evidence="1">
    <location>
        <begin position="365"/>
        <end position="380"/>
    </location>
</feature>
<comment type="caution">
    <text evidence="2">The sequence shown here is derived from an EMBL/GenBank/DDBJ whole genome shotgun (WGS) entry which is preliminary data.</text>
</comment>
<dbReference type="InterPro" id="IPR013761">
    <property type="entry name" value="SAM/pointed_sf"/>
</dbReference>
<feature type="compositionally biased region" description="Polar residues" evidence="1">
    <location>
        <begin position="247"/>
        <end position="265"/>
    </location>
</feature>
<feature type="compositionally biased region" description="Basic and acidic residues" evidence="1">
    <location>
        <begin position="178"/>
        <end position="187"/>
    </location>
</feature>
<dbReference type="PANTHER" id="PTHR21359:SF1">
    <property type="entry name" value="DUF5577 DOMAIN-CONTAINING PROTEIN"/>
    <property type="match status" value="1"/>
</dbReference>
<dbReference type="InterPro" id="IPR039161">
    <property type="entry name" value="C19orf47-like"/>
</dbReference>
<feature type="region of interest" description="Disordered" evidence="1">
    <location>
        <begin position="318"/>
        <end position="397"/>
    </location>
</feature>
<dbReference type="PANTHER" id="PTHR21359">
    <property type="entry name" value="DUF5577 DOMAIN-CONTAINING PROTEIN"/>
    <property type="match status" value="1"/>
</dbReference>
<feature type="compositionally biased region" description="Polar residues" evidence="1">
    <location>
        <begin position="141"/>
        <end position="152"/>
    </location>
</feature>
<organism evidence="2 3">
    <name type="scientific">Oopsacas minuta</name>
    <dbReference type="NCBI Taxonomy" id="111878"/>
    <lineage>
        <taxon>Eukaryota</taxon>
        <taxon>Metazoa</taxon>
        <taxon>Porifera</taxon>
        <taxon>Hexactinellida</taxon>
        <taxon>Hexasterophora</taxon>
        <taxon>Lyssacinosida</taxon>
        <taxon>Leucopsacidae</taxon>
        <taxon>Oopsacas</taxon>
    </lineage>
</organism>
<feature type="region of interest" description="Disordered" evidence="1">
    <location>
        <begin position="178"/>
        <end position="200"/>
    </location>
</feature>
<feature type="compositionally biased region" description="Basic and acidic residues" evidence="1">
    <location>
        <begin position="119"/>
        <end position="129"/>
    </location>
</feature>
<gene>
    <name evidence="2" type="ORF">LOD99_13492</name>
</gene>
<protein>
    <recommendedName>
        <fullName evidence="4">SAM domain-containing protein</fullName>
    </recommendedName>
</protein>
<dbReference type="Gene3D" id="1.10.150.50">
    <property type="entry name" value="Transcription Factor, Ets-1"/>
    <property type="match status" value="1"/>
</dbReference>
<feature type="compositionally biased region" description="Polar residues" evidence="1">
    <location>
        <begin position="190"/>
        <end position="200"/>
    </location>
</feature>
<feature type="region of interest" description="Disordered" evidence="1">
    <location>
        <begin position="82"/>
        <end position="163"/>
    </location>
</feature>
<keyword evidence="3" id="KW-1185">Reference proteome</keyword>
<feature type="region of interest" description="Disordered" evidence="1">
    <location>
        <begin position="222"/>
        <end position="265"/>
    </location>
</feature>
<feature type="compositionally biased region" description="Basic and acidic residues" evidence="1">
    <location>
        <begin position="387"/>
        <end position="397"/>
    </location>
</feature>
<dbReference type="Pfam" id="PF18017">
    <property type="entry name" value="SAM_4"/>
    <property type="match status" value="1"/>
</dbReference>
<accession>A0AAV7KK63</accession>
<name>A0AAV7KK63_9METZ</name>
<dbReference type="GO" id="GO:0005634">
    <property type="term" value="C:nucleus"/>
    <property type="evidence" value="ECO:0007669"/>
    <property type="project" value="TreeGrafter"/>
</dbReference>
<evidence type="ECO:0000256" key="1">
    <source>
        <dbReference type="SAM" id="MobiDB-lite"/>
    </source>
</evidence>
<sequence length="397" mass="46505">MSSSSSSSHSTIKEWKRFLIDAGLPKELALHYAEIFSHHRMRMSMLPDLNKDILFFMGIEVMGDVIAILKHAKQVSVSLGYSKDYESSKPRSSSSNRPHKRERTPQYHESSRQYNSSSNERKHDYKKQDFNPSPPSRRSNKSGQEFSSFQHFSRNDKRSPEINVTFTNTGIEKYYRGSEATDSRSLGRYDSQTQNQAYTSTLYRNRDIRCRSRSPVYSTRLHMDESPAKHNVRSRISSRPDHRSKQKLSPITFSTPMRSSHASNTNYSVYRSSTRDDSYSNDNNDHSYRETGRMYADIEERQQQQQQQKLHSSNVSYVNEQMPSLTIHVDNRSRNKREIHKPGSPRWPRTDTWQHDDRKSRYERNQSPVQSIYNRHSSPPKSYGTRGRHDSVFNRLT</sequence>
<evidence type="ECO:0000313" key="3">
    <source>
        <dbReference type="Proteomes" id="UP001165289"/>
    </source>
</evidence>
<proteinExistence type="predicted"/>
<reference evidence="2 3" key="1">
    <citation type="journal article" date="2023" name="BMC Biol.">
        <title>The compact genome of the sponge Oopsacas minuta (Hexactinellida) is lacking key metazoan core genes.</title>
        <authorList>
            <person name="Santini S."/>
            <person name="Schenkelaars Q."/>
            <person name="Jourda C."/>
            <person name="Duchesne M."/>
            <person name="Belahbib H."/>
            <person name="Rocher C."/>
            <person name="Selva M."/>
            <person name="Riesgo A."/>
            <person name="Vervoort M."/>
            <person name="Leys S.P."/>
            <person name="Kodjabachian L."/>
            <person name="Le Bivic A."/>
            <person name="Borchiellini C."/>
            <person name="Claverie J.M."/>
            <person name="Renard E."/>
        </authorList>
    </citation>
    <scope>NUCLEOTIDE SEQUENCE [LARGE SCALE GENOMIC DNA]</scope>
    <source>
        <strain evidence="2">SPO-2</strain>
    </source>
</reference>